<dbReference type="Pfam" id="PF00067">
    <property type="entry name" value="p450"/>
    <property type="match status" value="1"/>
</dbReference>
<evidence type="ECO:0008006" key="5">
    <source>
        <dbReference type="Google" id="ProtNLM"/>
    </source>
</evidence>
<dbReference type="GO" id="GO:0020037">
    <property type="term" value="F:heme binding"/>
    <property type="evidence" value="ECO:0007669"/>
    <property type="project" value="InterPro"/>
</dbReference>
<dbReference type="InterPro" id="IPR050121">
    <property type="entry name" value="Cytochrome_P450_monoxygenase"/>
</dbReference>
<dbReference type="PRINTS" id="PR00463">
    <property type="entry name" value="EP450I"/>
</dbReference>
<keyword evidence="2" id="KW-0349">Heme</keyword>
<dbReference type="OrthoDB" id="3945418at2759"/>
<dbReference type="SUPFAM" id="SSF48264">
    <property type="entry name" value="Cytochrome P450"/>
    <property type="match status" value="1"/>
</dbReference>
<reference evidence="4" key="1">
    <citation type="journal article" date="2015" name="Genome Announc.">
        <title>Draft genome sequence of the fungus Penicillium brasilianum MG11.</title>
        <authorList>
            <person name="Horn F."/>
            <person name="Linde J."/>
            <person name="Mattern D.J."/>
            <person name="Walther G."/>
            <person name="Guthke R."/>
            <person name="Brakhage A.A."/>
            <person name="Valiante V."/>
        </authorList>
    </citation>
    <scope>NUCLEOTIDE SEQUENCE [LARGE SCALE GENOMIC DNA]</scope>
    <source>
        <strain evidence="4">MG11</strain>
    </source>
</reference>
<evidence type="ECO:0000313" key="3">
    <source>
        <dbReference type="EMBL" id="CEJ55064.1"/>
    </source>
</evidence>
<dbReference type="InterPro" id="IPR001128">
    <property type="entry name" value="Cyt_P450"/>
</dbReference>
<feature type="binding site" description="axial binding residue" evidence="2">
    <location>
        <position position="436"/>
    </location>
    <ligand>
        <name>heme</name>
        <dbReference type="ChEBI" id="CHEBI:30413"/>
    </ligand>
    <ligandPart>
        <name>Fe</name>
        <dbReference type="ChEBI" id="CHEBI:18248"/>
    </ligandPart>
</feature>
<dbReference type="Proteomes" id="UP000042958">
    <property type="component" value="Unassembled WGS sequence"/>
</dbReference>
<name>A0A0F7TE89_PENBI</name>
<dbReference type="PANTHER" id="PTHR24305:SF166">
    <property type="entry name" value="CYTOCHROME P450 12A4, MITOCHONDRIAL-RELATED"/>
    <property type="match status" value="1"/>
</dbReference>
<organism evidence="3 4">
    <name type="scientific">Penicillium brasilianum</name>
    <dbReference type="NCBI Taxonomy" id="104259"/>
    <lineage>
        <taxon>Eukaryota</taxon>
        <taxon>Fungi</taxon>
        <taxon>Dikarya</taxon>
        <taxon>Ascomycota</taxon>
        <taxon>Pezizomycotina</taxon>
        <taxon>Eurotiomycetes</taxon>
        <taxon>Eurotiomycetidae</taxon>
        <taxon>Eurotiales</taxon>
        <taxon>Aspergillaceae</taxon>
        <taxon>Penicillium</taxon>
    </lineage>
</organism>
<sequence>MSMLWIWGTVLGASALVIKIIYEYFFSSLSNIPNAGLLAPISRLLWEFPLEYRGQLTLELPKLHKRLGPLVRIGPNEVSFYSLDIYKKIHAPNSAFIKDPRVYGQFVQDGHPALFSITDAKEHAQRRRHMGVLFNRSRVPSLIPMMLDQISRFNDLLAKLHQKGPIDLVPTCRALEADVMSRFAFGSPIGAIDSLSIGKELSIVKENDLKSSKMPLYTKFPFATQIYDAISYSIFDLTGWDISSVASSRLFDRWANDQLDKSLDSEKAPDTSFLKVMAGLRLSTQSALSEAKEMLGPGTDTTSATLAHILWALSLNEDLQNQLFLELDAAQWPTDMSALESLPLLVAYVKEGIRWTGAAVAMLPRMVPKGGAILAEKYVEGGTMIASSPIWYLHDEVAFPEPHKYRPSRWLSNNTNDATTLRNEYYIPFSKGPGTCVGVHLAYLELFLSVSQVLKKYLIGPYSDTTASRNVEATLPSRREWVAAVPIGPLQVSLHPRSEMRTTDTCN</sequence>
<dbReference type="GO" id="GO:0004497">
    <property type="term" value="F:monooxygenase activity"/>
    <property type="evidence" value="ECO:0007669"/>
    <property type="project" value="InterPro"/>
</dbReference>
<dbReference type="InterPro" id="IPR002401">
    <property type="entry name" value="Cyt_P450_E_grp-I"/>
</dbReference>
<comment type="cofactor">
    <cofactor evidence="2">
        <name>heme</name>
        <dbReference type="ChEBI" id="CHEBI:30413"/>
    </cofactor>
</comment>
<gene>
    <name evidence="3" type="ORF">PMG11_01341</name>
</gene>
<dbReference type="GO" id="GO:0016705">
    <property type="term" value="F:oxidoreductase activity, acting on paired donors, with incorporation or reduction of molecular oxygen"/>
    <property type="evidence" value="ECO:0007669"/>
    <property type="project" value="InterPro"/>
</dbReference>
<dbReference type="STRING" id="104259.A0A0F7TE89"/>
<dbReference type="PRINTS" id="PR00385">
    <property type="entry name" value="P450"/>
</dbReference>
<dbReference type="AlphaFoldDB" id="A0A0F7TE89"/>
<dbReference type="Gene3D" id="1.10.630.10">
    <property type="entry name" value="Cytochrome P450"/>
    <property type="match status" value="1"/>
</dbReference>
<dbReference type="GO" id="GO:0005506">
    <property type="term" value="F:iron ion binding"/>
    <property type="evidence" value="ECO:0007669"/>
    <property type="project" value="InterPro"/>
</dbReference>
<dbReference type="InterPro" id="IPR036396">
    <property type="entry name" value="Cyt_P450_sf"/>
</dbReference>
<accession>A0A0F7TE89</accession>
<comment type="similarity">
    <text evidence="1">Belongs to the cytochrome P450 family.</text>
</comment>
<evidence type="ECO:0000256" key="2">
    <source>
        <dbReference type="PIRSR" id="PIRSR602401-1"/>
    </source>
</evidence>
<keyword evidence="2" id="KW-0479">Metal-binding</keyword>
<dbReference type="PANTHER" id="PTHR24305">
    <property type="entry name" value="CYTOCHROME P450"/>
    <property type="match status" value="1"/>
</dbReference>
<dbReference type="GO" id="GO:0043386">
    <property type="term" value="P:mycotoxin biosynthetic process"/>
    <property type="evidence" value="ECO:0007669"/>
    <property type="project" value="UniProtKB-ARBA"/>
</dbReference>
<keyword evidence="4" id="KW-1185">Reference proteome</keyword>
<protein>
    <recommendedName>
        <fullName evidence="5">Benzoate 4-monooxygenase cytochrome P450</fullName>
    </recommendedName>
</protein>
<evidence type="ECO:0000256" key="1">
    <source>
        <dbReference type="ARBA" id="ARBA00010617"/>
    </source>
</evidence>
<evidence type="ECO:0000313" key="4">
    <source>
        <dbReference type="Proteomes" id="UP000042958"/>
    </source>
</evidence>
<keyword evidence="2" id="KW-0408">Iron</keyword>
<dbReference type="EMBL" id="CDHK01000001">
    <property type="protein sequence ID" value="CEJ55064.1"/>
    <property type="molecule type" value="Genomic_DNA"/>
</dbReference>
<proteinExistence type="inferred from homology"/>